<gene>
    <name evidence="1" type="ORF">RRG08_054657</name>
</gene>
<name>A0AAE1B2E5_9GAST</name>
<organism evidence="1 2">
    <name type="scientific">Elysia crispata</name>
    <name type="common">lettuce slug</name>
    <dbReference type="NCBI Taxonomy" id="231223"/>
    <lineage>
        <taxon>Eukaryota</taxon>
        <taxon>Metazoa</taxon>
        <taxon>Spiralia</taxon>
        <taxon>Lophotrochozoa</taxon>
        <taxon>Mollusca</taxon>
        <taxon>Gastropoda</taxon>
        <taxon>Heterobranchia</taxon>
        <taxon>Euthyneura</taxon>
        <taxon>Panpulmonata</taxon>
        <taxon>Sacoglossa</taxon>
        <taxon>Placobranchoidea</taxon>
        <taxon>Plakobranchidae</taxon>
        <taxon>Elysia</taxon>
    </lineage>
</organism>
<dbReference type="Proteomes" id="UP001283361">
    <property type="component" value="Unassembled WGS sequence"/>
</dbReference>
<evidence type="ECO:0000313" key="1">
    <source>
        <dbReference type="EMBL" id="KAK3797631.1"/>
    </source>
</evidence>
<comment type="caution">
    <text evidence="1">The sequence shown here is derived from an EMBL/GenBank/DDBJ whole genome shotgun (WGS) entry which is preliminary data.</text>
</comment>
<protein>
    <submittedName>
        <fullName evidence="1">Uncharacterized protein</fullName>
    </submittedName>
</protein>
<dbReference type="AlphaFoldDB" id="A0AAE1B2E5"/>
<evidence type="ECO:0000313" key="2">
    <source>
        <dbReference type="Proteomes" id="UP001283361"/>
    </source>
</evidence>
<sequence length="105" mass="11286">MANQGSNRVGVIDASRTVGGFVGIIPGYPPNVEPYAYTGVYVDSHFPMKIPKEIYLVHSKQVLSIPTLAPCFSLSASTKSGLDISATSAGRCCGLSRHMLDRRTR</sequence>
<dbReference type="EMBL" id="JAWDGP010000750">
    <property type="protein sequence ID" value="KAK3797631.1"/>
    <property type="molecule type" value="Genomic_DNA"/>
</dbReference>
<proteinExistence type="predicted"/>
<keyword evidence="2" id="KW-1185">Reference proteome</keyword>
<reference evidence="1" key="1">
    <citation type="journal article" date="2023" name="G3 (Bethesda)">
        <title>A reference genome for the long-term kleptoplast-retaining sea slug Elysia crispata morphotype clarki.</title>
        <authorList>
            <person name="Eastman K.E."/>
            <person name="Pendleton A.L."/>
            <person name="Shaikh M.A."/>
            <person name="Suttiyut T."/>
            <person name="Ogas R."/>
            <person name="Tomko P."/>
            <person name="Gavelis G."/>
            <person name="Widhalm J.R."/>
            <person name="Wisecaver J.H."/>
        </authorList>
    </citation>
    <scope>NUCLEOTIDE SEQUENCE</scope>
    <source>
        <strain evidence="1">ECLA1</strain>
    </source>
</reference>
<accession>A0AAE1B2E5</accession>